<dbReference type="PANTHER" id="PTHR24221">
    <property type="entry name" value="ATP-BINDING CASSETTE SUB-FAMILY B"/>
    <property type="match status" value="1"/>
</dbReference>
<proteinExistence type="predicted"/>
<dbReference type="InterPro" id="IPR027417">
    <property type="entry name" value="P-loop_NTPase"/>
</dbReference>
<feature type="transmembrane region" description="Helical" evidence="7">
    <location>
        <begin position="60"/>
        <end position="77"/>
    </location>
</feature>
<feature type="transmembrane region" description="Helical" evidence="7">
    <location>
        <begin position="241"/>
        <end position="262"/>
    </location>
</feature>
<reference evidence="11" key="1">
    <citation type="journal article" date="2019" name="Int. J. Syst. Evol. Microbiol.">
        <title>The Global Catalogue of Microorganisms (GCM) 10K type strain sequencing project: providing services to taxonomists for standard genome sequencing and annotation.</title>
        <authorList>
            <consortium name="The Broad Institute Genomics Platform"/>
            <consortium name="The Broad Institute Genome Sequencing Center for Infectious Disease"/>
            <person name="Wu L."/>
            <person name="Ma J."/>
        </authorList>
    </citation>
    <scope>NUCLEOTIDE SEQUENCE [LARGE SCALE GENOMIC DNA]</scope>
    <source>
        <strain evidence="11">JCM 12165</strain>
    </source>
</reference>
<organism evidence="10 11">
    <name type="scientific">Pseudonocardia aurantiaca</name>
    <dbReference type="NCBI Taxonomy" id="75290"/>
    <lineage>
        <taxon>Bacteria</taxon>
        <taxon>Bacillati</taxon>
        <taxon>Actinomycetota</taxon>
        <taxon>Actinomycetes</taxon>
        <taxon>Pseudonocardiales</taxon>
        <taxon>Pseudonocardiaceae</taxon>
        <taxon>Pseudonocardia</taxon>
    </lineage>
</organism>
<evidence type="ECO:0000259" key="8">
    <source>
        <dbReference type="PROSITE" id="PS50893"/>
    </source>
</evidence>
<evidence type="ECO:0000256" key="1">
    <source>
        <dbReference type="ARBA" id="ARBA00004651"/>
    </source>
</evidence>
<evidence type="ECO:0000256" key="7">
    <source>
        <dbReference type="SAM" id="Phobius"/>
    </source>
</evidence>
<dbReference type="Gene3D" id="3.40.50.300">
    <property type="entry name" value="P-loop containing nucleotide triphosphate hydrolases"/>
    <property type="match status" value="1"/>
</dbReference>
<dbReference type="Pfam" id="PF00664">
    <property type="entry name" value="ABC_membrane"/>
    <property type="match status" value="1"/>
</dbReference>
<dbReference type="InterPro" id="IPR003593">
    <property type="entry name" value="AAA+_ATPase"/>
</dbReference>
<gene>
    <name evidence="10" type="primary">cydD</name>
    <name evidence="10" type="ORF">ACFSCY_06950</name>
</gene>
<dbReference type="CDD" id="cd18584">
    <property type="entry name" value="ABC_6TM_AarD_CydD"/>
    <property type="match status" value="1"/>
</dbReference>
<evidence type="ECO:0000256" key="6">
    <source>
        <dbReference type="ARBA" id="ARBA00023136"/>
    </source>
</evidence>
<comment type="subcellular location">
    <subcellularLocation>
        <location evidence="1">Cell membrane</location>
        <topology evidence="1">Multi-pass membrane protein</topology>
    </subcellularLocation>
</comment>
<evidence type="ECO:0000313" key="10">
    <source>
        <dbReference type="EMBL" id="MFD1529174.1"/>
    </source>
</evidence>
<dbReference type="PANTHER" id="PTHR24221:SF590">
    <property type="entry name" value="COMPONENT LINKED WITH THE ASSEMBLY OF CYTOCHROME' TRANSPORT TRANSMEMBRANE ATP-BINDING PROTEIN ABC TRANSPORTER CYDD-RELATED"/>
    <property type="match status" value="1"/>
</dbReference>
<keyword evidence="4" id="KW-0067">ATP-binding</keyword>
<dbReference type="Proteomes" id="UP001597145">
    <property type="component" value="Unassembled WGS sequence"/>
</dbReference>
<dbReference type="InterPro" id="IPR039421">
    <property type="entry name" value="Type_1_exporter"/>
</dbReference>
<feature type="domain" description="ABC transmembrane type-1" evidence="9">
    <location>
        <begin position="20"/>
        <end position="304"/>
    </location>
</feature>
<keyword evidence="5 7" id="KW-1133">Transmembrane helix</keyword>
<dbReference type="InterPro" id="IPR003439">
    <property type="entry name" value="ABC_transporter-like_ATP-bd"/>
</dbReference>
<evidence type="ECO:0000259" key="9">
    <source>
        <dbReference type="PROSITE" id="PS50929"/>
    </source>
</evidence>
<keyword evidence="11" id="KW-1185">Reference proteome</keyword>
<dbReference type="InterPro" id="IPR011527">
    <property type="entry name" value="ABC1_TM_dom"/>
</dbReference>
<feature type="transmembrane region" description="Helical" evidence="7">
    <location>
        <begin position="20"/>
        <end position="40"/>
    </location>
</feature>
<feature type="transmembrane region" description="Helical" evidence="7">
    <location>
        <begin position="136"/>
        <end position="154"/>
    </location>
</feature>
<evidence type="ECO:0000256" key="2">
    <source>
        <dbReference type="ARBA" id="ARBA00022692"/>
    </source>
</evidence>
<feature type="transmembrane region" description="Helical" evidence="7">
    <location>
        <begin position="160"/>
        <end position="181"/>
    </location>
</feature>
<accession>A0ABW4FG10</accession>
<dbReference type="RefSeq" id="WP_343975217.1">
    <property type="nucleotide sequence ID" value="NZ_BAAAJG010000008.1"/>
</dbReference>
<keyword evidence="6 7" id="KW-0472">Membrane</keyword>
<evidence type="ECO:0000256" key="5">
    <source>
        <dbReference type="ARBA" id="ARBA00022989"/>
    </source>
</evidence>
<evidence type="ECO:0000313" key="11">
    <source>
        <dbReference type="Proteomes" id="UP001597145"/>
    </source>
</evidence>
<dbReference type="Gene3D" id="1.20.1560.10">
    <property type="entry name" value="ABC transporter type 1, transmembrane domain"/>
    <property type="match status" value="1"/>
</dbReference>
<comment type="caution">
    <text evidence="10">The sequence shown here is derived from an EMBL/GenBank/DDBJ whole genome shotgun (WGS) entry which is preliminary data.</text>
</comment>
<dbReference type="SUPFAM" id="SSF52540">
    <property type="entry name" value="P-loop containing nucleoside triphosphate hydrolases"/>
    <property type="match status" value="1"/>
</dbReference>
<dbReference type="PROSITE" id="PS50929">
    <property type="entry name" value="ABC_TM1F"/>
    <property type="match status" value="1"/>
</dbReference>
<dbReference type="InterPro" id="IPR036640">
    <property type="entry name" value="ABC1_TM_sf"/>
</dbReference>
<evidence type="ECO:0000256" key="3">
    <source>
        <dbReference type="ARBA" id="ARBA00022741"/>
    </source>
</evidence>
<dbReference type="EMBL" id="JBHUCP010000004">
    <property type="protein sequence ID" value="MFD1529174.1"/>
    <property type="molecule type" value="Genomic_DNA"/>
</dbReference>
<dbReference type="PROSITE" id="PS00211">
    <property type="entry name" value="ABC_TRANSPORTER_1"/>
    <property type="match status" value="1"/>
</dbReference>
<dbReference type="PROSITE" id="PS50893">
    <property type="entry name" value="ABC_TRANSPORTER_2"/>
    <property type="match status" value="1"/>
</dbReference>
<dbReference type="InterPro" id="IPR014216">
    <property type="entry name" value="ABC_transptr_CydD"/>
</dbReference>
<dbReference type="SMART" id="SM00382">
    <property type="entry name" value="AAA"/>
    <property type="match status" value="1"/>
</dbReference>
<dbReference type="NCBIfam" id="TIGR02857">
    <property type="entry name" value="CydD"/>
    <property type="match status" value="1"/>
</dbReference>
<dbReference type="SUPFAM" id="SSF90123">
    <property type="entry name" value="ABC transporter transmembrane region"/>
    <property type="match status" value="1"/>
</dbReference>
<sequence>MRPLDPRLVRSTRAVRVHLVVTAACGLALTGLILAQAWLVARIVAGAGTLGAGTLGAGELAGTVAAVALVAVARAGLATGAETAALRSAARVKSDLRRRLVRHVTASARPPAVGAGELVTLATRGLDALDDYVARYLPQLVLAALVPLAVLAVVARADWVSALVIALTLPLIPLFMALVGWHTQARTRRQWRLLERLGGHFLDVVEGLPTLAVFRRAKAEAALIRKVTDQHRNATMGTLRVAFLSAFVLELLATLAVAIVAVEIGLRLLYGRLDLETALLVLILAPEAYLPLREVGARFHASTEGVAAAERVFAVLESGPAPAAPVPGTLPAGGPEIRFAGVGLTYPGRSEPALAGVDLVLAPGTTTLVTGPSGAGKTSLLALLLRFANPTSGRITVGDRDLEELDADAWRRRIAWVPQHPYLFDASVADNIRLGAPDAPDAAVRRAARLAEAADVVAALPDGYATRLGERGSRLSAGQRQRIALARAFLRVETAEAAGNAPVVLLDEPTAHLDPGHAAAVRAAAARLLIGRTGVVVAHDGGWTEVADEVLELPNPMPGKPRSGREMTATWLS</sequence>
<dbReference type="CDD" id="cd03228">
    <property type="entry name" value="ABCC_MRP_Like"/>
    <property type="match status" value="1"/>
</dbReference>
<protein>
    <submittedName>
        <fullName evidence="10">Thiol reductant ABC exporter subunit CydD</fullName>
    </submittedName>
</protein>
<keyword evidence="2 7" id="KW-0812">Transmembrane</keyword>
<evidence type="ECO:0000256" key="4">
    <source>
        <dbReference type="ARBA" id="ARBA00022840"/>
    </source>
</evidence>
<dbReference type="Pfam" id="PF00005">
    <property type="entry name" value="ABC_tran"/>
    <property type="match status" value="1"/>
</dbReference>
<feature type="domain" description="ABC transporter" evidence="8">
    <location>
        <begin position="337"/>
        <end position="572"/>
    </location>
</feature>
<dbReference type="InterPro" id="IPR017871">
    <property type="entry name" value="ABC_transporter-like_CS"/>
</dbReference>
<name>A0ABW4FG10_9PSEU</name>
<keyword evidence="3" id="KW-0547">Nucleotide-binding</keyword>